<dbReference type="GeneID" id="66069109"/>
<dbReference type="FunFam" id="3.10.310.10:FF:000003">
    <property type="entry name" value="Proline racemase"/>
    <property type="match status" value="1"/>
</dbReference>
<dbReference type="RefSeq" id="XP_043014529.1">
    <property type="nucleotide sequence ID" value="XM_043145830.1"/>
</dbReference>
<comment type="caution">
    <text evidence="4">The sequence shown here is derived from an EMBL/GenBank/DDBJ whole genome shotgun (WGS) entry which is preliminary data.</text>
</comment>
<protein>
    <recommendedName>
        <fullName evidence="3">trans-L-3-hydroxyproline dehydratase</fullName>
        <ecNumber evidence="3">4.2.1.77</ecNumber>
    </recommendedName>
</protein>
<accession>A0A9P7V0J8</accession>
<comment type="catalytic activity">
    <reaction evidence="1">
        <text>trans-3-hydroxy-L-proline = 1-pyrroline-2-carboxylate + H2O</text>
        <dbReference type="Rhea" id="RHEA:10320"/>
        <dbReference type="ChEBI" id="CHEBI:15377"/>
        <dbReference type="ChEBI" id="CHEBI:39785"/>
        <dbReference type="ChEBI" id="CHEBI:57938"/>
        <dbReference type="EC" id="4.2.1.77"/>
    </reaction>
</comment>
<evidence type="ECO:0000256" key="3">
    <source>
        <dbReference type="ARBA" id="ARBA00013105"/>
    </source>
</evidence>
<organism evidence="4 5">
    <name type="scientific">Marasmius oreades</name>
    <name type="common">fairy-ring Marasmius</name>
    <dbReference type="NCBI Taxonomy" id="181124"/>
    <lineage>
        <taxon>Eukaryota</taxon>
        <taxon>Fungi</taxon>
        <taxon>Dikarya</taxon>
        <taxon>Basidiomycota</taxon>
        <taxon>Agaricomycotina</taxon>
        <taxon>Agaricomycetes</taxon>
        <taxon>Agaricomycetidae</taxon>
        <taxon>Agaricales</taxon>
        <taxon>Marasmiineae</taxon>
        <taxon>Marasmiaceae</taxon>
        <taxon>Marasmius</taxon>
    </lineage>
</organism>
<comment type="similarity">
    <text evidence="2">Belongs to the proline racemase family.</text>
</comment>
<dbReference type="EC" id="4.2.1.77" evidence="3"/>
<dbReference type="PANTHER" id="PTHR33442">
    <property type="entry name" value="TRANS-3-HYDROXY-L-PROLINE DEHYDRATASE"/>
    <property type="match status" value="1"/>
</dbReference>
<evidence type="ECO:0000313" key="5">
    <source>
        <dbReference type="Proteomes" id="UP001049176"/>
    </source>
</evidence>
<gene>
    <name evidence="4" type="ORF">E1B28_000033</name>
</gene>
<dbReference type="KEGG" id="more:E1B28_000033"/>
<dbReference type="SFLD" id="SFLDS00028">
    <property type="entry name" value="Proline_Racemase"/>
    <property type="match status" value="1"/>
</dbReference>
<reference evidence="4" key="1">
    <citation type="journal article" date="2021" name="Genome Biol. Evol.">
        <title>The assembled and annotated genome of the fairy-ring fungus Marasmius oreades.</title>
        <authorList>
            <person name="Hiltunen M."/>
            <person name="Ament-Velasquez S.L."/>
            <person name="Johannesson H."/>
        </authorList>
    </citation>
    <scope>NUCLEOTIDE SEQUENCE</scope>
    <source>
        <strain evidence="4">03SP1</strain>
    </source>
</reference>
<dbReference type="GO" id="GO:0050346">
    <property type="term" value="F:trans-L-3-hydroxyproline dehydratase activity"/>
    <property type="evidence" value="ECO:0007669"/>
    <property type="project" value="UniProtKB-EC"/>
</dbReference>
<dbReference type="AlphaFoldDB" id="A0A9P7V0J8"/>
<evidence type="ECO:0000256" key="2">
    <source>
        <dbReference type="ARBA" id="ARBA00007529"/>
    </source>
</evidence>
<keyword evidence="5" id="KW-1185">Reference proteome</keyword>
<evidence type="ECO:0000313" key="4">
    <source>
        <dbReference type="EMBL" id="KAG7098059.1"/>
    </source>
</evidence>
<dbReference type="Pfam" id="PF05544">
    <property type="entry name" value="Pro_racemase"/>
    <property type="match status" value="1"/>
</dbReference>
<sequence>MDVFNQLASHKIQRAVIKTVDMHTSGEPTRIVVSGYPKLNGNTLLEKRRDASDRLDNIRKQLMLEPRGHDGMYGAILVQETELTKCGEADIGVLFCHNEGYSTMCGHATIALGRFLIDTHDEAVFPKRHSLPYSTKKHITELRIHAPCGVVHVSVPTTPDGNRADGTKPVSFISVPSFVSKRNFTVSINSKSHSTWGTFKEHNESDSHASTRIPIQVAFGGAFYIIVSVQDLGFDHLDEAHLPEFQQAAQAIAYQARSADLTILDGTLFHHPKEEDVSFLYGVIFVEDHRNGTTNTSSNLNSRSETGLCFFAGDQIDRSPTGSGVCARVALAVSDGAGTLGMNEWCTYHSLWSRKSEGDGFRGRAVERFEDGSVLVEVQGRAFYTGCSSFVAPETVDVLGKGFSLT</sequence>
<name>A0A9P7V0J8_9AGAR</name>
<dbReference type="OrthoDB" id="6409228at2759"/>
<evidence type="ECO:0000256" key="1">
    <source>
        <dbReference type="ARBA" id="ARBA00001148"/>
    </source>
</evidence>
<dbReference type="Gene3D" id="3.10.310.10">
    <property type="entry name" value="Diaminopimelate Epimerase, Chain A, domain 1"/>
    <property type="match status" value="2"/>
</dbReference>
<dbReference type="SUPFAM" id="SSF54506">
    <property type="entry name" value="Diaminopimelate epimerase-like"/>
    <property type="match status" value="1"/>
</dbReference>
<dbReference type="PANTHER" id="PTHR33442:SF1">
    <property type="entry name" value="TRANS-3-HYDROXY-L-PROLINE DEHYDRATASE"/>
    <property type="match status" value="1"/>
</dbReference>
<dbReference type="InterPro" id="IPR008794">
    <property type="entry name" value="Pro_racemase_fam"/>
</dbReference>
<dbReference type="Proteomes" id="UP001049176">
    <property type="component" value="Chromosome 1"/>
</dbReference>
<proteinExistence type="inferred from homology"/>
<dbReference type="EMBL" id="CM032181">
    <property type="protein sequence ID" value="KAG7098059.1"/>
    <property type="molecule type" value="Genomic_DNA"/>
</dbReference>